<evidence type="ECO:0000259" key="2">
    <source>
        <dbReference type="PROSITE" id="PS51194"/>
    </source>
</evidence>
<dbReference type="Pfam" id="PF09820">
    <property type="entry name" value="AAA-ATPase_like"/>
    <property type="match status" value="1"/>
</dbReference>
<dbReference type="CDD" id="cd18793">
    <property type="entry name" value="SF2_C_SNF"/>
    <property type="match status" value="1"/>
</dbReference>
<evidence type="ECO:0000313" key="3">
    <source>
        <dbReference type="EMBL" id="KAK8871651.1"/>
    </source>
</evidence>
<proteinExistence type="predicted"/>
<keyword evidence="1" id="KW-0378">Hydrolase</keyword>
<organism evidence="3 4">
    <name type="scientific">Tritrichomonas musculus</name>
    <dbReference type="NCBI Taxonomy" id="1915356"/>
    <lineage>
        <taxon>Eukaryota</taxon>
        <taxon>Metamonada</taxon>
        <taxon>Parabasalia</taxon>
        <taxon>Tritrichomonadida</taxon>
        <taxon>Tritrichomonadidae</taxon>
        <taxon>Tritrichomonas</taxon>
    </lineage>
</organism>
<dbReference type="EMBL" id="JAPFFF010000013">
    <property type="protein sequence ID" value="KAK8871651.1"/>
    <property type="molecule type" value="Genomic_DNA"/>
</dbReference>
<dbReference type="Gene3D" id="3.40.50.300">
    <property type="entry name" value="P-loop containing nucleotide triphosphate hydrolases"/>
    <property type="match status" value="1"/>
</dbReference>
<dbReference type="PANTHER" id="PTHR34825:SF1">
    <property type="entry name" value="AAA-ATPASE-LIKE DOMAIN-CONTAINING PROTEIN"/>
    <property type="match status" value="1"/>
</dbReference>
<feature type="domain" description="Helicase C-terminal" evidence="2">
    <location>
        <begin position="85"/>
        <end position="227"/>
    </location>
</feature>
<keyword evidence="4" id="KW-1185">Reference proteome</keyword>
<dbReference type="InterPro" id="IPR049730">
    <property type="entry name" value="SNF2/RAD54-like_C"/>
</dbReference>
<accession>A0ABR2J178</accession>
<sequence length="814" mass="94372">MGSSLSNVDKKNLPKGDFISCPMTPQQNAFCKSILLNNKENLMKHINNRKILKNILKSCCHPFLVKPQIFDSSMNMVNFSGKMIILDKILSNSREKNKIIIISQINEMIDILNDYLIKKKYKFAKLDSYIRGRQRQETIDSFNCTNDDFIMLLLNANAGLKGINFTAATTVVVYDGDFEQINDISFGDAKIHYLFSKRSCEQMMMKLRYEKLNKGIQITEQDNEKILRYGAYWAFNRKEEALQSIVNELVESDISDVISKSSNLMNTNDNSINLNKEDFWFDLFPNYYNPKDSFFSEFSKDKLFVDKTEMINIINEQFFENNKRYLCVSRPQKFGKSCNAKMLCSYYSRGNDNKQVFQCLKVARDSSWVDHINKHNVIYMDISKMVCKMKSQFSESEQINIVQYIQSLVLNEIKNAYPSIDLNVDFLSSALIKIHEYADEKFIIIIDEWDYILSNFSEKQEVINDFSFFMTSMFKGIQTMNYISLAYLTGVLPMKCYNSLYLCNEFIEFSMDTPHPFIKCFGFTEDEVKRLCINDKLDLNTINKWYDGYILRGVHIYNPYSIINSIKIKKCQIYWPNSESIQKLAVLIDLNFDELQDTIVQLLSGVHYSLLSPYYESDITKFVNKDDVLTYLVVMGYLAHNECEVFIPNLETFLAFDRAIRLVKSKSWTNVILALQKSDKLLDDTINGREEQVVEGMDQLQNDDVPILSYKDELSLCCVISIAYFSANKYYTIVHEFPFRKGFADVAFIPCENANRPAVLVELRLNENANGAIKQIESNKYHGSLSEITSGDAIVVCVNFDKKKKDSLLQDQKI</sequence>
<name>A0ABR2J178_9EUKA</name>
<dbReference type="Proteomes" id="UP001470230">
    <property type="component" value="Unassembled WGS sequence"/>
</dbReference>
<dbReference type="PANTHER" id="PTHR34825">
    <property type="entry name" value="CONSERVED PROTEIN, WITH A WEAK D-GALACTARATE DEHYDRATASE/ALTRONATE HYDROLASE DOMAIN"/>
    <property type="match status" value="1"/>
</dbReference>
<dbReference type="SUPFAM" id="SSF52540">
    <property type="entry name" value="P-loop containing nucleoside triphosphate hydrolases"/>
    <property type="match status" value="2"/>
</dbReference>
<evidence type="ECO:0000313" key="4">
    <source>
        <dbReference type="Proteomes" id="UP001470230"/>
    </source>
</evidence>
<dbReference type="InterPro" id="IPR027417">
    <property type="entry name" value="P-loop_NTPase"/>
</dbReference>
<comment type="caution">
    <text evidence="3">The sequence shown here is derived from an EMBL/GenBank/DDBJ whole genome shotgun (WGS) entry which is preliminary data.</text>
</comment>
<reference evidence="3 4" key="1">
    <citation type="submission" date="2024-04" db="EMBL/GenBank/DDBJ databases">
        <title>Tritrichomonas musculus Genome.</title>
        <authorList>
            <person name="Alves-Ferreira E."/>
            <person name="Grigg M."/>
            <person name="Lorenzi H."/>
            <person name="Galac M."/>
        </authorList>
    </citation>
    <scope>NUCLEOTIDE SEQUENCE [LARGE SCALE GENOMIC DNA]</scope>
    <source>
        <strain evidence="3 4">EAF2021</strain>
    </source>
</reference>
<protein>
    <recommendedName>
        <fullName evidence="2">Helicase C-terminal domain-containing protein</fullName>
    </recommendedName>
</protein>
<evidence type="ECO:0000256" key="1">
    <source>
        <dbReference type="ARBA" id="ARBA00022801"/>
    </source>
</evidence>
<gene>
    <name evidence="3" type="ORF">M9Y10_007388</name>
</gene>
<dbReference type="PROSITE" id="PS51194">
    <property type="entry name" value="HELICASE_CTER"/>
    <property type="match status" value="1"/>
</dbReference>
<dbReference type="InterPro" id="IPR018631">
    <property type="entry name" value="AAA-ATPase-like_dom"/>
</dbReference>
<dbReference type="Pfam" id="PF00271">
    <property type="entry name" value="Helicase_C"/>
    <property type="match status" value="1"/>
</dbReference>
<dbReference type="InterPro" id="IPR001650">
    <property type="entry name" value="Helicase_C-like"/>
</dbReference>